<keyword evidence="2" id="KW-0540">Nuclease</keyword>
<gene>
    <name evidence="2" type="ORF">KV397_00585</name>
</gene>
<name>A0ABY4IWZ2_9MICO</name>
<dbReference type="InterPro" id="IPR007569">
    <property type="entry name" value="DUF559"/>
</dbReference>
<protein>
    <submittedName>
        <fullName evidence="2">Endonuclease domain-containing protein</fullName>
    </submittedName>
</protein>
<sequence length="274" mass="30498">MDPVDELWRRGGVARVRTLRAAGVSAHSLRRSKERLEVVTVRQGWVALPDADPQIVGAAAHGVVLSCVTAAERRGLWIPEKTPLHVAARPNAARIRVPSQVVVHWSKPVVPRPPDATVDELLNVLAVIAQCQPFETALVIWESAMNKGYVDGARLRGLDLPAPARALLERARPFADSGLETIVIHRLRWLGLRMLPQAWCLDRRVDLLIGDRLVIQIDGATHTGEQRDKDIAHDAQLVLRGYRVLRFSYEQVMHRWSEVQSVIMEAVAQGAHLS</sequence>
<dbReference type="Proteomes" id="UP000830631">
    <property type="component" value="Chromosome"/>
</dbReference>
<proteinExistence type="predicted"/>
<organism evidence="2 3">
    <name type="scientific">Microbacterium aurugineum</name>
    <dbReference type="NCBI Taxonomy" id="2851642"/>
    <lineage>
        <taxon>Bacteria</taxon>
        <taxon>Bacillati</taxon>
        <taxon>Actinomycetota</taxon>
        <taxon>Actinomycetes</taxon>
        <taxon>Micrococcales</taxon>
        <taxon>Microbacteriaceae</taxon>
        <taxon>Microbacterium</taxon>
    </lineage>
</organism>
<keyword evidence="2" id="KW-0255">Endonuclease</keyword>
<dbReference type="SUPFAM" id="SSF52980">
    <property type="entry name" value="Restriction endonuclease-like"/>
    <property type="match status" value="1"/>
</dbReference>
<reference evidence="2 3" key="1">
    <citation type="submission" date="2021-06" db="EMBL/GenBank/DDBJ databases">
        <title>Genome-based taxonomic framework of Microbacterium strains isolated from marine environment, the description of four new species and reclassification of four preexisting species.</title>
        <authorList>
            <person name="Lee S.D."/>
            <person name="Kim S.-M."/>
            <person name="Byeon Y.-S."/>
            <person name="Yang H.L."/>
            <person name="Kim I.S."/>
        </authorList>
    </citation>
    <scope>NUCLEOTIDE SEQUENCE [LARGE SCALE GENOMIC DNA]</scope>
    <source>
        <strain evidence="2 3">KSW4-10</strain>
    </source>
</reference>
<dbReference type="Gene3D" id="3.40.960.10">
    <property type="entry name" value="VSR Endonuclease"/>
    <property type="match status" value="1"/>
</dbReference>
<dbReference type="GO" id="GO:0004519">
    <property type="term" value="F:endonuclease activity"/>
    <property type="evidence" value="ECO:0007669"/>
    <property type="project" value="UniProtKB-KW"/>
</dbReference>
<feature type="domain" description="DUF559" evidence="1">
    <location>
        <begin position="190"/>
        <end position="267"/>
    </location>
</feature>
<evidence type="ECO:0000313" key="2">
    <source>
        <dbReference type="EMBL" id="UPL16356.1"/>
    </source>
</evidence>
<dbReference type="InterPro" id="IPR011335">
    <property type="entry name" value="Restrct_endonuc-II-like"/>
</dbReference>
<evidence type="ECO:0000313" key="3">
    <source>
        <dbReference type="Proteomes" id="UP000830631"/>
    </source>
</evidence>
<dbReference type="EMBL" id="CP078078">
    <property type="protein sequence ID" value="UPL16356.1"/>
    <property type="molecule type" value="Genomic_DNA"/>
</dbReference>
<dbReference type="RefSeq" id="WP_261811906.1">
    <property type="nucleotide sequence ID" value="NZ_CP078078.1"/>
</dbReference>
<keyword evidence="3" id="KW-1185">Reference proteome</keyword>
<keyword evidence="2" id="KW-0378">Hydrolase</keyword>
<accession>A0ABY4IWZ2</accession>
<dbReference type="Pfam" id="PF04480">
    <property type="entry name" value="DUF559"/>
    <property type="match status" value="1"/>
</dbReference>
<evidence type="ECO:0000259" key="1">
    <source>
        <dbReference type="Pfam" id="PF04480"/>
    </source>
</evidence>